<evidence type="ECO:0000313" key="4">
    <source>
        <dbReference type="Proteomes" id="UP000772434"/>
    </source>
</evidence>
<feature type="domain" description="Peroxisomal multifunctional enzyme type 2-like N-terminal" evidence="2">
    <location>
        <begin position="22"/>
        <end position="155"/>
    </location>
</feature>
<keyword evidence="4" id="KW-1185">Reference proteome</keyword>
<dbReference type="Pfam" id="PF22622">
    <property type="entry name" value="MFE-2_hydrat-2_N"/>
    <property type="match status" value="1"/>
</dbReference>
<dbReference type="Proteomes" id="UP000772434">
    <property type="component" value="Unassembled WGS sequence"/>
</dbReference>
<comment type="caution">
    <text evidence="3">The sequence shown here is derived from an EMBL/GenBank/DDBJ whole genome shotgun (WGS) entry which is preliminary data.</text>
</comment>
<evidence type="ECO:0000313" key="3">
    <source>
        <dbReference type="EMBL" id="KAF9077440.1"/>
    </source>
</evidence>
<dbReference type="GO" id="GO:0005777">
    <property type="term" value="C:peroxisome"/>
    <property type="evidence" value="ECO:0007669"/>
    <property type="project" value="TreeGrafter"/>
</dbReference>
<sequence>MAAEVSKIVGCELPDRPVTWLKRDLILYALGIGAKNDNEDLSYLYELDPNFAAFPTYPVVLPFKGDSQELNLFAETMKTDVPGLPPADLSKSVHGSQSIEILKPLPSASGPGWKWKTKYTGLSENKSGVVLTTENQLVDPQGVLYAKLYASTFYIGMKITGDKFAKVIAGPPQAKPIPDGKAHWVVRQNTAIEQALIYRLSGDYNPLHIDPQVGLAGGFGGTILHGLATFGFAARALLDAIAYNEPETLKFISARFTSPVKPGDVLETHAWEVGPGPAGSPEDTIEVSFVTKNLTSGKDALGGGIAYIIKAPVILASL</sequence>
<accession>A0A9P5QBI2</accession>
<organism evidence="3 4">
    <name type="scientific">Rhodocollybia butyracea</name>
    <dbReference type="NCBI Taxonomy" id="206335"/>
    <lineage>
        <taxon>Eukaryota</taxon>
        <taxon>Fungi</taxon>
        <taxon>Dikarya</taxon>
        <taxon>Basidiomycota</taxon>
        <taxon>Agaricomycotina</taxon>
        <taxon>Agaricomycetes</taxon>
        <taxon>Agaricomycetidae</taxon>
        <taxon>Agaricales</taxon>
        <taxon>Marasmiineae</taxon>
        <taxon>Omphalotaceae</taxon>
        <taxon>Rhodocollybia</taxon>
    </lineage>
</organism>
<dbReference type="GO" id="GO:0044594">
    <property type="term" value="F:17-beta-hydroxysteroid dehydrogenase (NAD+) activity"/>
    <property type="evidence" value="ECO:0007669"/>
    <property type="project" value="TreeGrafter"/>
</dbReference>
<reference evidence="3" key="1">
    <citation type="submission" date="2020-11" db="EMBL/GenBank/DDBJ databases">
        <authorList>
            <consortium name="DOE Joint Genome Institute"/>
            <person name="Ahrendt S."/>
            <person name="Riley R."/>
            <person name="Andreopoulos W."/>
            <person name="Labutti K."/>
            <person name="Pangilinan J."/>
            <person name="Ruiz-Duenas F.J."/>
            <person name="Barrasa J.M."/>
            <person name="Sanchez-Garcia M."/>
            <person name="Camarero S."/>
            <person name="Miyauchi S."/>
            <person name="Serrano A."/>
            <person name="Linde D."/>
            <person name="Babiker R."/>
            <person name="Drula E."/>
            <person name="Ayuso-Fernandez I."/>
            <person name="Pacheco R."/>
            <person name="Padilla G."/>
            <person name="Ferreira P."/>
            <person name="Barriuso J."/>
            <person name="Kellner H."/>
            <person name="Castanera R."/>
            <person name="Alfaro M."/>
            <person name="Ramirez L."/>
            <person name="Pisabarro A.G."/>
            <person name="Kuo A."/>
            <person name="Tritt A."/>
            <person name="Lipzen A."/>
            <person name="He G."/>
            <person name="Yan M."/>
            <person name="Ng V."/>
            <person name="Cullen D."/>
            <person name="Martin F."/>
            <person name="Rosso M.-N."/>
            <person name="Henrissat B."/>
            <person name="Hibbett D."/>
            <person name="Martinez A.T."/>
            <person name="Grigoriev I.V."/>
        </authorList>
    </citation>
    <scope>NUCLEOTIDE SEQUENCE</scope>
    <source>
        <strain evidence="3">AH 40177</strain>
    </source>
</reference>
<dbReference type="EMBL" id="JADNRY010000004">
    <property type="protein sequence ID" value="KAF9077440.1"/>
    <property type="molecule type" value="Genomic_DNA"/>
</dbReference>
<dbReference type="GO" id="GO:0003857">
    <property type="term" value="F:(3S)-3-hydroxyacyl-CoA dehydrogenase (NAD+) activity"/>
    <property type="evidence" value="ECO:0007669"/>
    <property type="project" value="TreeGrafter"/>
</dbReference>
<feature type="domain" description="MaoC-like" evidence="1">
    <location>
        <begin position="188"/>
        <end position="274"/>
    </location>
</feature>
<evidence type="ECO:0000259" key="1">
    <source>
        <dbReference type="Pfam" id="PF01575"/>
    </source>
</evidence>
<dbReference type="PANTHER" id="PTHR13078">
    <property type="entry name" value="PEROXISOMAL MULTIFUNCTIONAL ENZYME TYPE 2-RELATED"/>
    <property type="match status" value="1"/>
</dbReference>
<proteinExistence type="predicted"/>
<dbReference type="InterPro" id="IPR054357">
    <property type="entry name" value="MFE-2_N"/>
</dbReference>
<protein>
    <submittedName>
        <fullName evidence="3">Peroxisomal dehydratase</fullName>
    </submittedName>
</protein>
<name>A0A9P5QBI2_9AGAR</name>
<dbReference type="InterPro" id="IPR002539">
    <property type="entry name" value="MaoC-like_dom"/>
</dbReference>
<dbReference type="Pfam" id="PF01575">
    <property type="entry name" value="MaoC_dehydratas"/>
    <property type="match status" value="1"/>
</dbReference>
<dbReference type="AlphaFoldDB" id="A0A9P5QBI2"/>
<dbReference type="GO" id="GO:0006635">
    <property type="term" value="P:fatty acid beta-oxidation"/>
    <property type="evidence" value="ECO:0007669"/>
    <property type="project" value="TreeGrafter"/>
</dbReference>
<dbReference type="InterPro" id="IPR029069">
    <property type="entry name" value="HotDog_dom_sf"/>
</dbReference>
<dbReference type="PANTHER" id="PTHR13078:SF57">
    <property type="entry name" value="DEHYDRATASE, PUTATIVE (AFU_ORTHOLOGUE AFUA_5G00640)-RELATED"/>
    <property type="match status" value="1"/>
</dbReference>
<dbReference type="Gene3D" id="3.10.129.10">
    <property type="entry name" value="Hotdog Thioesterase"/>
    <property type="match status" value="1"/>
</dbReference>
<dbReference type="OrthoDB" id="60204at2759"/>
<evidence type="ECO:0000259" key="2">
    <source>
        <dbReference type="Pfam" id="PF22622"/>
    </source>
</evidence>
<gene>
    <name evidence="3" type="ORF">BDP27DRAFT_1312438</name>
</gene>
<dbReference type="SUPFAM" id="SSF54637">
    <property type="entry name" value="Thioesterase/thiol ester dehydrase-isomerase"/>
    <property type="match status" value="2"/>
</dbReference>
<dbReference type="GO" id="GO:0004300">
    <property type="term" value="F:enoyl-CoA hydratase activity"/>
    <property type="evidence" value="ECO:0007669"/>
    <property type="project" value="TreeGrafter"/>
</dbReference>